<comment type="subcellular location">
    <subcellularLocation>
        <location evidence="1">Membrane</location>
        <topology evidence="1">Multi-pass membrane protein</topology>
    </subcellularLocation>
</comment>
<feature type="transmembrane region" description="Helical" evidence="17">
    <location>
        <begin position="339"/>
        <end position="364"/>
    </location>
</feature>
<name>A0ABS1J0A3_9FIRM</name>
<proteinExistence type="inferred from homology"/>
<keyword evidence="19" id="KW-1185">Reference proteome</keyword>
<dbReference type="PANTHER" id="PTHR30474:SF2">
    <property type="entry name" value="PEPTIDOGLYCAN GLYCOSYLTRANSFERASE FTSW-RELATED"/>
    <property type="match status" value="1"/>
</dbReference>
<feature type="transmembrane region" description="Helical" evidence="17">
    <location>
        <begin position="201"/>
        <end position="217"/>
    </location>
</feature>
<evidence type="ECO:0000256" key="15">
    <source>
        <dbReference type="ARBA" id="ARBA00049902"/>
    </source>
</evidence>
<evidence type="ECO:0000256" key="8">
    <source>
        <dbReference type="ARBA" id="ARBA00023136"/>
    </source>
</evidence>
<feature type="transmembrane region" description="Helical" evidence="17">
    <location>
        <begin position="27"/>
        <end position="47"/>
    </location>
</feature>
<dbReference type="InterPro" id="IPR001182">
    <property type="entry name" value="FtsW/RodA"/>
</dbReference>
<reference evidence="18 19" key="1">
    <citation type="submission" date="2021-01" db="EMBL/GenBank/DDBJ databases">
        <title>Isolation and description of Catonella massiliensis sp. nov., a novel Catonella species, isolated from a stable periodontitis subject.</title>
        <authorList>
            <person name="Antezack A."/>
            <person name="Boxberger M."/>
            <person name="La Scola B."/>
            <person name="Monnet-Corti V."/>
        </authorList>
    </citation>
    <scope>NUCLEOTIDE SEQUENCE [LARGE SCALE GENOMIC DNA]</scope>
    <source>
        <strain evidence="18 19">Marseille-Q4567</strain>
    </source>
</reference>
<feature type="transmembrane region" description="Helical" evidence="17">
    <location>
        <begin position="147"/>
        <end position="166"/>
    </location>
</feature>
<comment type="function">
    <text evidence="16">Peptidoglycan polymerase that is essential for cell division.</text>
</comment>
<evidence type="ECO:0000256" key="6">
    <source>
        <dbReference type="ARBA" id="ARBA00022984"/>
    </source>
</evidence>
<feature type="transmembrane region" description="Helical" evidence="17">
    <location>
        <begin position="67"/>
        <end position="88"/>
    </location>
</feature>
<evidence type="ECO:0000256" key="10">
    <source>
        <dbReference type="ARBA" id="ARBA00033270"/>
    </source>
</evidence>
<evidence type="ECO:0000313" key="19">
    <source>
        <dbReference type="Proteomes" id="UP000604730"/>
    </source>
</evidence>
<evidence type="ECO:0000256" key="5">
    <source>
        <dbReference type="ARBA" id="ARBA00022960"/>
    </source>
</evidence>
<comment type="catalytic activity">
    <reaction evidence="15">
        <text>[GlcNAc-(1-&gt;4)-Mur2Ac(oyl-L-Ala-gamma-D-Glu-L-Lys-D-Ala-D-Ala)](n)-di-trans,octa-cis-undecaprenyl diphosphate + beta-D-GlcNAc-(1-&gt;4)-Mur2Ac(oyl-L-Ala-gamma-D-Glu-L-Lys-D-Ala-D-Ala)-di-trans,octa-cis-undecaprenyl diphosphate = [GlcNAc-(1-&gt;4)-Mur2Ac(oyl-L-Ala-gamma-D-Glu-L-Lys-D-Ala-D-Ala)](n+1)-di-trans,octa-cis-undecaprenyl diphosphate + di-trans,octa-cis-undecaprenyl diphosphate + H(+)</text>
        <dbReference type="Rhea" id="RHEA:23708"/>
        <dbReference type="Rhea" id="RHEA-COMP:9602"/>
        <dbReference type="Rhea" id="RHEA-COMP:9603"/>
        <dbReference type="ChEBI" id="CHEBI:15378"/>
        <dbReference type="ChEBI" id="CHEBI:58405"/>
        <dbReference type="ChEBI" id="CHEBI:60033"/>
        <dbReference type="ChEBI" id="CHEBI:78435"/>
        <dbReference type="EC" id="2.4.99.28"/>
    </reaction>
</comment>
<evidence type="ECO:0000256" key="17">
    <source>
        <dbReference type="SAM" id="Phobius"/>
    </source>
</evidence>
<evidence type="ECO:0000256" key="11">
    <source>
        <dbReference type="ARBA" id="ARBA00038053"/>
    </source>
</evidence>
<keyword evidence="5" id="KW-0133">Cell shape</keyword>
<sequence length="430" mass="47152">MGKAAKGKKTAAADTKKKRIGIRYYDFNLTFLILFACSIGLIIIYSASAYIAKSKNLESTYFLKRQLITIGIGFFLMLLFSFADYRWLKFRVRLPMPRFLRGLLGRNSFVISLPWIMLFAMTALQGYTSFFASINNGARRWIDVGGLSFQPSEFAKFVVIVFGAYICQRKPGKINTPGGFLVAILYVSPLLGFIAKENLSAAIIVAGIYGCIIFVNAKKTLPYLVLAGIMAASIKAVVKLLGGYRSARLEIHANVETSEKGQQILQGLYAIASGGLFGKGLGGSEQKYGRVPEAYNDMIFTIVCEEFGIFGGIAVIVLFGLILYRMFIVIMNAKDRFGALVGAGIMSQIAIQVVLNILVVTNVIPPTGVILPFISFGGTAVIIMLFEIGVFLNISLQIEYKNSLLTGKTSTYNSVNNVGQRQRSINHGTR</sequence>
<evidence type="ECO:0000256" key="14">
    <source>
        <dbReference type="ARBA" id="ARBA00044770"/>
    </source>
</evidence>
<dbReference type="EC" id="2.4.99.28" evidence="14"/>
<dbReference type="Proteomes" id="UP000604730">
    <property type="component" value="Unassembled WGS sequence"/>
</dbReference>
<feature type="transmembrane region" description="Helical" evidence="17">
    <location>
        <begin position="224"/>
        <end position="242"/>
    </location>
</feature>
<keyword evidence="6" id="KW-0573">Peptidoglycan synthesis</keyword>
<organism evidence="18 19">
    <name type="scientific">Catonella massiliensis</name>
    <dbReference type="NCBI Taxonomy" id="2799636"/>
    <lineage>
        <taxon>Bacteria</taxon>
        <taxon>Bacillati</taxon>
        <taxon>Bacillota</taxon>
        <taxon>Clostridia</taxon>
        <taxon>Lachnospirales</taxon>
        <taxon>Lachnospiraceae</taxon>
        <taxon>Catonella</taxon>
    </lineage>
</organism>
<feature type="transmembrane region" description="Helical" evidence="17">
    <location>
        <begin position="178"/>
        <end position="195"/>
    </location>
</feature>
<evidence type="ECO:0000313" key="18">
    <source>
        <dbReference type="EMBL" id="MBK5897588.1"/>
    </source>
</evidence>
<dbReference type="PANTHER" id="PTHR30474">
    <property type="entry name" value="CELL CYCLE PROTEIN"/>
    <property type="match status" value="1"/>
</dbReference>
<comment type="similarity">
    <text evidence="11">Belongs to the SEDS family. FtsW subfamily.</text>
</comment>
<accession>A0ABS1J0A3</accession>
<comment type="caution">
    <text evidence="18">The sequence shown here is derived from an EMBL/GenBank/DDBJ whole genome shotgun (WGS) entry which is preliminary data.</text>
</comment>
<gene>
    <name evidence="18" type="ORF">JJN12_07325</name>
</gene>
<keyword evidence="2" id="KW-0328">Glycosyltransferase</keyword>
<keyword evidence="8 17" id="KW-0472">Membrane</keyword>
<keyword evidence="7 17" id="KW-1133">Transmembrane helix</keyword>
<evidence type="ECO:0000256" key="1">
    <source>
        <dbReference type="ARBA" id="ARBA00004141"/>
    </source>
</evidence>
<feature type="transmembrane region" description="Helical" evidence="17">
    <location>
        <begin position="307"/>
        <end position="327"/>
    </location>
</feature>
<keyword evidence="3" id="KW-0808">Transferase</keyword>
<evidence type="ECO:0000256" key="2">
    <source>
        <dbReference type="ARBA" id="ARBA00022676"/>
    </source>
</evidence>
<evidence type="ECO:0000256" key="12">
    <source>
        <dbReference type="ARBA" id="ARBA00041185"/>
    </source>
</evidence>
<protein>
    <recommendedName>
        <fullName evidence="12">Probable peptidoglycan glycosyltransferase FtsW</fullName>
        <ecNumber evidence="14">2.4.99.28</ecNumber>
    </recommendedName>
    <alternativeName>
        <fullName evidence="13">Cell division protein FtsW</fullName>
    </alternativeName>
    <alternativeName>
        <fullName evidence="10">Cell wall polymerase</fullName>
    </alternativeName>
    <alternativeName>
        <fullName evidence="9">Peptidoglycan polymerase</fullName>
    </alternativeName>
</protein>
<evidence type="ECO:0000256" key="7">
    <source>
        <dbReference type="ARBA" id="ARBA00022989"/>
    </source>
</evidence>
<dbReference type="Pfam" id="PF01098">
    <property type="entry name" value="FTSW_RODA_SPOVE"/>
    <property type="match status" value="1"/>
</dbReference>
<evidence type="ECO:0000256" key="3">
    <source>
        <dbReference type="ARBA" id="ARBA00022679"/>
    </source>
</evidence>
<evidence type="ECO:0000256" key="13">
    <source>
        <dbReference type="ARBA" id="ARBA00041418"/>
    </source>
</evidence>
<dbReference type="EMBL" id="JAEPRJ010000001">
    <property type="protein sequence ID" value="MBK5897588.1"/>
    <property type="molecule type" value="Genomic_DNA"/>
</dbReference>
<dbReference type="RefSeq" id="WP_208429062.1">
    <property type="nucleotide sequence ID" value="NZ_JAEPRJ010000001.1"/>
</dbReference>
<evidence type="ECO:0000256" key="4">
    <source>
        <dbReference type="ARBA" id="ARBA00022692"/>
    </source>
</evidence>
<feature type="transmembrane region" description="Helical" evidence="17">
    <location>
        <begin position="109"/>
        <end position="127"/>
    </location>
</feature>
<evidence type="ECO:0000256" key="9">
    <source>
        <dbReference type="ARBA" id="ARBA00032370"/>
    </source>
</evidence>
<feature type="transmembrane region" description="Helical" evidence="17">
    <location>
        <begin position="370"/>
        <end position="394"/>
    </location>
</feature>
<keyword evidence="4 17" id="KW-0812">Transmembrane</keyword>
<evidence type="ECO:0000256" key="16">
    <source>
        <dbReference type="ARBA" id="ARBA00049966"/>
    </source>
</evidence>